<dbReference type="PROSITE" id="PS50837">
    <property type="entry name" value="NACHT"/>
    <property type="match status" value="1"/>
</dbReference>
<comment type="caution">
    <text evidence="3">The sequence shown here is derived from an EMBL/GenBank/DDBJ whole genome shotgun (WGS) entry which is preliminary data.</text>
</comment>
<evidence type="ECO:0000259" key="2">
    <source>
        <dbReference type="PROSITE" id="PS50837"/>
    </source>
</evidence>
<feature type="transmembrane region" description="Helical" evidence="1">
    <location>
        <begin position="501"/>
        <end position="519"/>
    </location>
</feature>
<gene>
    <name evidence="3" type="ORF">GCM10017774_38230</name>
</gene>
<protein>
    <recommendedName>
        <fullName evidence="2">NACHT domain-containing protein</fullName>
    </recommendedName>
</protein>
<keyword evidence="1" id="KW-1133">Transmembrane helix</keyword>
<dbReference type="InterPro" id="IPR027417">
    <property type="entry name" value="P-loop_NTPase"/>
</dbReference>
<dbReference type="EMBL" id="BNAR01000005">
    <property type="protein sequence ID" value="GHH42225.1"/>
    <property type="molecule type" value="Genomic_DNA"/>
</dbReference>
<dbReference type="SUPFAM" id="SSF52540">
    <property type="entry name" value="P-loop containing nucleoside triphosphate hydrolases"/>
    <property type="match status" value="1"/>
</dbReference>
<sequence>MPHDGTLFILLAALVSLVTITAVLVFRLMSNSGREPSASELCDELAVVLRAQWRAEESVRRVHDPVPMPVTWRTESLESPLQDHWVNVAGRDRPVVPPELDGGIDRVHEVFARIPTGRLVVLGGSGAGKSVLATRLTVALLDARKPGERVPVLLPASTWNPQAQRFHEWVAIRLAIEHPALRARRGSAGTVADQLVGNGHVLPVLDGLDEIAPELRDLAIRRCNADLHAGDPIVVTCRTDEYQALVDAGDVLTGAAVVELRPLSVEALAQYLPRTTRRVRATTDRTSLWEPVITALARLDGGPLREVLATPLMASLARVAYSETQADPVGLLDRARFPTAERLSEHLLDALVPATRPESPRDRDQETRRWITALASMLSRQGSREFAWWELHHEAPRAVRALVAVTLGLCTGWTVALIAGIGVAVPAAVLVAVLAFLVTLPQRTEPAEVRLRLRGTLLALRLRFTPAPRPSRVLRSAGPVGWTAAGGAVIVALGVSAGPLGLAWAVTGVVLAVLLDAWLDVPSDIRRAHDPWTLLRADRTAALIRGTSRGVVIGLASSPVVGPGAAAALFTTVVAGSVLHNAWGKFAVARAYFAVTGRFPLRLRKFLVESHKRGILRRVGPMYEFRHASLQNRLSATAE</sequence>
<proteinExistence type="predicted"/>
<dbReference type="InterPro" id="IPR007111">
    <property type="entry name" value="NACHT_NTPase"/>
</dbReference>
<name>A0ABQ3ML89_9PSEU</name>
<keyword evidence="1" id="KW-0812">Transmembrane</keyword>
<organism evidence="3 4">
    <name type="scientific">Lentzea cavernae</name>
    <dbReference type="NCBI Taxonomy" id="2020703"/>
    <lineage>
        <taxon>Bacteria</taxon>
        <taxon>Bacillati</taxon>
        <taxon>Actinomycetota</taxon>
        <taxon>Actinomycetes</taxon>
        <taxon>Pseudonocardiales</taxon>
        <taxon>Pseudonocardiaceae</taxon>
        <taxon>Lentzea</taxon>
    </lineage>
</organism>
<feature type="transmembrane region" description="Helical" evidence="1">
    <location>
        <begin position="6"/>
        <end position="26"/>
    </location>
</feature>
<feature type="transmembrane region" description="Helical" evidence="1">
    <location>
        <begin position="473"/>
        <end position="495"/>
    </location>
</feature>
<dbReference type="Gene3D" id="3.40.50.300">
    <property type="entry name" value="P-loop containing nucleotide triphosphate hydrolases"/>
    <property type="match status" value="1"/>
</dbReference>
<accession>A0ABQ3ML89</accession>
<feature type="transmembrane region" description="Helical" evidence="1">
    <location>
        <begin position="421"/>
        <end position="440"/>
    </location>
</feature>
<dbReference type="Proteomes" id="UP000605568">
    <property type="component" value="Unassembled WGS sequence"/>
</dbReference>
<evidence type="ECO:0000256" key="1">
    <source>
        <dbReference type="SAM" id="Phobius"/>
    </source>
</evidence>
<keyword evidence="1" id="KW-0472">Membrane</keyword>
<evidence type="ECO:0000313" key="4">
    <source>
        <dbReference type="Proteomes" id="UP000605568"/>
    </source>
</evidence>
<evidence type="ECO:0000313" key="3">
    <source>
        <dbReference type="EMBL" id="GHH42225.1"/>
    </source>
</evidence>
<feature type="domain" description="NACHT" evidence="2">
    <location>
        <begin position="117"/>
        <end position="240"/>
    </location>
</feature>
<keyword evidence="4" id="KW-1185">Reference proteome</keyword>
<dbReference type="Pfam" id="PF05729">
    <property type="entry name" value="NACHT"/>
    <property type="match status" value="1"/>
</dbReference>
<reference evidence="4" key="1">
    <citation type="journal article" date="2019" name="Int. J. Syst. Evol. Microbiol.">
        <title>The Global Catalogue of Microorganisms (GCM) 10K type strain sequencing project: providing services to taxonomists for standard genome sequencing and annotation.</title>
        <authorList>
            <consortium name="The Broad Institute Genomics Platform"/>
            <consortium name="The Broad Institute Genome Sequencing Center for Infectious Disease"/>
            <person name="Wu L."/>
            <person name="Ma J."/>
        </authorList>
    </citation>
    <scope>NUCLEOTIDE SEQUENCE [LARGE SCALE GENOMIC DNA]</scope>
    <source>
        <strain evidence="4">CGMCC 4.7367</strain>
    </source>
</reference>